<dbReference type="PROSITE" id="PS00211">
    <property type="entry name" value="ABC_TRANSPORTER_1"/>
    <property type="match status" value="1"/>
</dbReference>
<dbReference type="RefSeq" id="WP_191170126.1">
    <property type="nucleotide sequence ID" value="NZ_JACXZS010000001.1"/>
</dbReference>
<dbReference type="PROSITE" id="PS50893">
    <property type="entry name" value="ABC_TRANSPORTER_2"/>
    <property type="match status" value="1"/>
</dbReference>
<evidence type="ECO:0000256" key="2">
    <source>
        <dbReference type="ARBA" id="ARBA00022448"/>
    </source>
</evidence>
<sequence length="242" mass="25512">MSAALAATDVSRAFRGGAGVHGIDLRVHAGEIRALAGLNGAGKTTLMKLLLGMLRPSSGEVRMDGTLLDRMPASAWSRVGHVIEQPLAYGDLTARENLLLAARLHGVPASVAADIVDAAINAFALERYATVRVRRLSAGNRQRVGLAAAMQHQPRVLVLDEPTSTLDPAGVLILRDALRRLRDVGSAVLVSSHHLDEVARVADGITVVNAGRVVGALDPAGSYLEQAFFALVLADDERRGQA</sequence>
<protein>
    <submittedName>
        <fullName evidence="6">ABC transporter ATP-binding protein</fullName>
    </submittedName>
</protein>
<dbReference type="InterPro" id="IPR027417">
    <property type="entry name" value="P-loop_NTPase"/>
</dbReference>
<evidence type="ECO:0000259" key="5">
    <source>
        <dbReference type="PROSITE" id="PS50893"/>
    </source>
</evidence>
<proteinExistence type="inferred from homology"/>
<dbReference type="GO" id="GO:0005524">
    <property type="term" value="F:ATP binding"/>
    <property type="evidence" value="ECO:0007669"/>
    <property type="project" value="UniProtKB-KW"/>
</dbReference>
<name>A0ABR8NKR4_9MICO</name>
<keyword evidence="3" id="KW-0547">Nucleotide-binding</keyword>
<comment type="similarity">
    <text evidence="1">Belongs to the ABC transporter superfamily.</text>
</comment>
<dbReference type="PANTHER" id="PTHR43335">
    <property type="entry name" value="ABC TRANSPORTER, ATP-BINDING PROTEIN"/>
    <property type="match status" value="1"/>
</dbReference>
<dbReference type="SUPFAM" id="SSF52540">
    <property type="entry name" value="P-loop containing nucleoside triphosphate hydrolases"/>
    <property type="match status" value="1"/>
</dbReference>
<keyword evidence="2" id="KW-0813">Transport</keyword>
<keyword evidence="7" id="KW-1185">Reference proteome</keyword>
<reference evidence="6 7" key="1">
    <citation type="submission" date="2020-09" db="EMBL/GenBank/DDBJ databases">
        <title>Isolation and identification of active actinomycetes.</title>
        <authorList>
            <person name="Li X."/>
        </authorList>
    </citation>
    <scope>NUCLEOTIDE SEQUENCE [LARGE SCALE GENOMIC DNA]</scope>
    <source>
        <strain evidence="6 7">NEAU-LLC</strain>
    </source>
</reference>
<dbReference type="SMART" id="SM00382">
    <property type="entry name" value="AAA"/>
    <property type="match status" value="1"/>
</dbReference>
<dbReference type="Pfam" id="PF00005">
    <property type="entry name" value="ABC_tran"/>
    <property type="match status" value="1"/>
</dbReference>
<evidence type="ECO:0000256" key="1">
    <source>
        <dbReference type="ARBA" id="ARBA00005417"/>
    </source>
</evidence>
<gene>
    <name evidence="6" type="ORF">IF188_02215</name>
</gene>
<dbReference type="Proteomes" id="UP000598426">
    <property type="component" value="Unassembled WGS sequence"/>
</dbReference>
<dbReference type="InterPro" id="IPR003593">
    <property type="entry name" value="AAA+_ATPase"/>
</dbReference>
<comment type="caution">
    <text evidence="6">The sequence shown here is derived from an EMBL/GenBank/DDBJ whole genome shotgun (WGS) entry which is preliminary data.</text>
</comment>
<dbReference type="InterPro" id="IPR003439">
    <property type="entry name" value="ABC_transporter-like_ATP-bd"/>
</dbReference>
<organism evidence="6 7">
    <name type="scientific">Microbacterium helvum</name>
    <dbReference type="NCBI Taxonomy" id="2773713"/>
    <lineage>
        <taxon>Bacteria</taxon>
        <taxon>Bacillati</taxon>
        <taxon>Actinomycetota</taxon>
        <taxon>Actinomycetes</taxon>
        <taxon>Micrococcales</taxon>
        <taxon>Microbacteriaceae</taxon>
        <taxon>Microbacterium</taxon>
    </lineage>
</organism>
<accession>A0ABR8NKR4</accession>
<feature type="domain" description="ABC transporter" evidence="5">
    <location>
        <begin position="5"/>
        <end position="235"/>
    </location>
</feature>
<dbReference type="InterPro" id="IPR017871">
    <property type="entry name" value="ABC_transporter-like_CS"/>
</dbReference>
<dbReference type="EMBL" id="JACXZS010000001">
    <property type="protein sequence ID" value="MBD3940513.1"/>
    <property type="molecule type" value="Genomic_DNA"/>
</dbReference>
<evidence type="ECO:0000313" key="7">
    <source>
        <dbReference type="Proteomes" id="UP000598426"/>
    </source>
</evidence>
<dbReference type="PANTHER" id="PTHR43335:SF4">
    <property type="entry name" value="ABC TRANSPORTER, ATP-BINDING PROTEIN"/>
    <property type="match status" value="1"/>
</dbReference>
<evidence type="ECO:0000313" key="6">
    <source>
        <dbReference type="EMBL" id="MBD3940513.1"/>
    </source>
</evidence>
<keyword evidence="4 6" id="KW-0067">ATP-binding</keyword>
<evidence type="ECO:0000256" key="4">
    <source>
        <dbReference type="ARBA" id="ARBA00022840"/>
    </source>
</evidence>
<evidence type="ECO:0000256" key="3">
    <source>
        <dbReference type="ARBA" id="ARBA00022741"/>
    </source>
</evidence>
<dbReference type="Gene3D" id="3.40.50.300">
    <property type="entry name" value="P-loop containing nucleotide triphosphate hydrolases"/>
    <property type="match status" value="1"/>
</dbReference>